<reference evidence="6 7" key="1">
    <citation type="submission" date="2016-03" db="EMBL/GenBank/DDBJ databases">
        <title>Cyphomyrmex costatus WGS genome.</title>
        <authorList>
            <person name="Nygaard S."/>
            <person name="Hu H."/>
            <person name="Boomsma J."/>
            <person name="Zhang G."/>
        </authorList>
    </citation>
    <scope>NUCLEOTIDE SEQUENCE [LARGE SCALE GENOMIC DNA]</scope>
    <source>
        <strain evidence="6">MS0001</strain>
        <tissue evidence="6">Whole body</tissue>
    </source>
</reference>
<dbReference type="PANTHER" id="PTHR14413">
    <property type="entry name" value="RIBOSOMAL PROTEIN L17"/>
    <property type="match status" value="1"/>
</dbReference>
<evidence type="ECO:0000256" key="5">
    <source>
        <dbReference type="ARBA" id="ARBA00035413"/>
    </source>
</evidence>
<dbReference type="Gene3D" id="3.90.1030.10">
    <property type="entry name" value="Ribosomal protein L17"/>
    <property type="match status" value="1"/>
</dbReference>
<accession>A0A195CM11</accession>
<dbReference type="PANTHER" id="PTHR14413:SF16">
    <property type="entry name" value="LARGE RIBOSOMAL SUBUNIT PROTEIN BL17M"/>
    <property type="match status" value="1"/>
</dbReference>
<evidence type="ECO:0000256" key="3">
    <source>
        <dbReference type="ARBA" id="ARBA00023274"/>
    </source>
</evidence>
<dbReference type="GO" id="GO:0003735">
    <property type="term" value="F:structural constituent of ribosome"/>
    <property type="evidence" value="ECO:0007669"/>
    <property type="project" value="InterPro"/>
</dbReference>
<dbReference type="InterPro" id="IPR036373">
    <property type="entry name" value="Ribosomal_bL17_sf"/>
</dbReference>
<name>A0A195CM11_9HYME</name>
<keyword evidence="3" id="KW-0687">Ribonucleoprotein</keyword>
<protein>
    <recommendedName>
        <fullName evidence="4">Large ribosomal subunit protein bL17m</fullName>
    </recommendedName>
    <alternativeName>
        <fullName evidence="5">39S ribosomal protein L17, mitochondrial</fullName>
    </alternativeName>
</protein>
<dbReference type="Proteomes" id="UP000078542">
    <property type="component" value="Unassembled WGS sequence"/>
</dbReference>
<dbReference type="Pfam" id="PF01196">
    <property type="entry name" value="Ribosomal_L17"/>
    <property type="match status" value="1"/>
</dbReference>
<evidence type="ECO:0000313" key="6">
    <source>
        <dbReference type="EMBL" id="KYN01766.1"/>
    </source>
</evidence>
<proteinExistence type="inferred from homology"/>
<dbReference type="FunFam" id="3.90.1030.10:FF:000009">
    <property type="entry name" value="39S ribosomal protein L17, mitochondrial"/>
    <property type="match status" value="1"/>
</dbReference>
<comment type="similarity">
    <text evidence="1">Belongs to the bacterial ribosomal protein bL17 family.</text>
</comment>
<evidence type="ECO:0000256" key="1">
    <source>
        <dbReference type="ARBA" id="ARBA00008777"/>
    </source>
</evidence>
<evidence type="ECO:0000256" key="4">
    <source>
        <dbReference type="ARBA" id="ARBA00035290"/>
    </source>
</evidence>
<organism evidence="6 7">
    <name type="scientific">Cyphomyrmex costatus</name>
    <dbReference type="NCBI Taxonomy" id="456900"/>
    <lineage>
        <taxon>Eukaryota</taxon>
        <taxon>Metazoa</taxon>
        <taxon>Ecdysozoa</taxon>
        <taxon>Arthropoda</taxon>
        <taxon>Hexapoda</taxon>
        <taxon>Insecta</taxon>
        <taxon>Pterygota</taxon>
        <taxon>Neoptera</taxon>
        <taxon>Endopterygota</taxon>
        <taxon>Hymenoptera</taxon>
        <taxon>Apocrita</taxon>
        <taxon>Aculeata</taxon>
        <taxon>Formicoidea</taxon>
        <taxon>Formicidae</taxon>
        <taxon>Myrmicinae</taxon>
        <taxon>Cyphomyrmex</taxon>
    </lineage>
</organism>
<evidence type="ECO:0000256" key="2">
    <source>
        <dbReference type="ARBA" id="ARBA00022980"/>
    </source>
</evidence>
<gene>
    <name evidence="6" type="ORF">ALC62_07445</name>
</gene>
<keyword evidence="2 6" id="KW-0689">Ribosomal protein</keyword>
<dbReference type="SUPFAM" id="SSF64263">
    <property type="entry name" value="Prokaryotic ribosomal protein L17"/>
    <property type="match status" value="1"/>
</dbReference>
<dbReference type="EMBL" id="KQ977580">
    <property type="protein sequence ID" value="KYN01766.1"/>
    <property type="molecule type" value="Genomic_DNA"/>
</dbReference>
<dbReference type="GO" id="GO:0006412">
    <property type="term" value="P:translation"/>
    <property type="evidence" value="ECO:0007669"/>
    <property type="project" value="InterPro"/>
</dbReference>
<dbReference type="GO" id="GO:0005762">
    <property type="term" value="C:mitochondrial large ribosomal subunit"/>
    <property type="evidence" value="ECO:0007669"/>
    <property type="project" value="TreeGrafter"/>
</dbReference>
<dbReference type="STRING" id="456900.A0A195CM11"/>
<sequence>MNQANVENLVNKLRYNVKPRRKFRNIDGPEGRLRKFQKTLTALIKYERLELNYQRADETRGYVDQASIRHGSTHKETMDLANFWILEKQLIHKLFKVLVPRYQNYTSSFTKLHKAPNIYPAIPYNRAILELRGNIYPSVEQYNPHERNLLHNLLLNAAKKEFRMEKYKEIANNIKQ</sequence>
<keyword evidence="7" id="KW-1185">Reference proteome</keyword>
<dbReference type="AlphaFoldDB" id="A0A195CM11"/>
<evidence type="ECO:0000313" key="7">
    <source>
        <dbReference type="Proteomes" id="UP000078542"/>
    </source>
</evidence>
<dbReference type="InterPro" id="IPR000456">
    <property type="entry name" value="Ribosomal_bL17"/>
</dbReference>